<comment type="caution">
    <text evidence="1">The sequence shown here is derived from an EMBL/GenBank/DDBJ whole genome shotgun (WGS) entry which is preliminary data.</text>
</comment>
<organism evidence="1 2">
    <name type="scientific">Candidatus Shapirobacteria bacterium CG_4_9_14_0_2_um_filter_39_11</name>
    <dbReference type="NCBI Taxonomy" id="1974478"/>
    <lineage>
        <taxon>Bacteria</taxon>
        <taxon>Candidatus Shapironibacteriota</taxon>
    </lineage>
</organism>
<gene>
    <name evidence="1" type="ORF">CO054_00215</name>
</gene>
<evidence type="ECO:0000313" key="1">
    <source>
        <dbReference type="EMBL" id="PJC28433.1"/>
    </source>
</evidence>
<name>A0A2M8ETI0_9BACT</name>
<accession>A0A2M8ETI0</accession>
<dbReference type="Proteomes" id="UP000229816">
    <property type="component" value="Unassembled WGS sequence"/>
</dbReference>
<evidence type="ECO:0000313" key="2">
    <source>
        <dbReference type="Proteomes" id="UP000229816"/>
    </source>
</evidence>
<reference evidence="2" key="1">
    <citation type="submission" date="2017-09" db="EMBL/GenBank/DDBJ databases">
        <title>Depth-based differentiation of microbial function through sediment-hosted aquifers and enrichment of novel symbionts in the deep terrestrial subsurface.</title>
        <authorList>
            <person name="Probst A.J."/>
            <person name="Ladd B."/>
            <person name="Jarett J.K."/>
            <person name="Geller-Mcgrath D.E."/>
            <person name="Sieber C.M.K."/>
            <person name="Emerson J.B."/>
            <person name="Anantharaman K."/>
            <person name="Thomas B.C."/>
            <person name="Malmstrom R."/>
            <person name="Stieglmeier M."/>
            <person name="Klingl A."/>
            <person name="Woyke T."/>
            <person name="Ryan C.M."/>
            <person name="Banfield J.F."/>
        </authorList>
    </citation>
    <scope>NUCLEOTIDE SEQUENCE [LARGE SCALE GENOMIC DNA]</scope>
</reference>
<dbReference type="AlphaFoldDB" id="A0A2M8ETI0"/>
<dbReference type="EMBL" id="PFSF01000005">
    <property type="protein sequence ID" value="PJC28433.1"/>
    <property type="molecule type" value="Genomic_DNA"/>
</dbReference>
<protein>
    <submittedName>
        <fullName evidence="1">Uncharacterized protein</fullName>
    </submittedName>
</protein>
<proteinExistence type="predicted"/>
<sequence>MILSVGRMPVAVVPGKVILIVVVVSVHEGKPLLLHQNPPLHQKAAVIKANHVMVLAVAEI</sequence>